<name>A0ABV3G4X0_9NOCA</name>
<evidence type="ECO:0000313" key="2">
    <source>
        <dbReference type="Proteomes" id="UP001551695"/>
    </source>
</evidence>
<dbReference type="Proteomes" id="UP001551695">
    <property type="component" value="Unassembled WGS sequence"/>
</dbReference>
<comment type="caution">
    <text evidence="1">The sequence shown here is derived from an EMBL/GenBank/DDBJ whole genome shotgun (WGS) entry which is preliminary data.</text>
</comment>
<dbReference type="Pfam" id="PF14063">
    <property type="entry name" value="DUF4254"/>
    <property type="match status" value="1"/>
</dbReference>
<reference evidence="1 2" key="1">
    <citation type="submission" date="2024-06" db="EMBL/GenBank/DDBJ databases">
        <title>The Natural Products Discovery Center: Release of the First 8490 Sequenced Strains for Exploring Actinobacteria Biosynthetic Diversity.</title>
        <authorList>
            <person name="Kalkreuter E."/>
            <person name="Kautsar S.A."/>
            <person name="Yang D."/>
            <person name="Bader C.D."/>
            <person name="Teijaro C.N."/>
            <person name="Fluegel L."/>
            <person name="Davis C.M."/>
            <person name="Simpson J.R."/>
            <person name="Lauterbach L."/>
            <person name="Steele A.D."/>
            <person name="Gui C."/>
            <person name="Meng S."/>
            <person name="Li G."/>
            <person name="Viehrig K."/>
            <person name="Ye F."/>
            <person name="Su P."/>
            <person name="Kiefer A.F."/>
            <person name="Nichols A."/>
            <person name="Cepeda A.J."/>
            <person name="Yan W."/>
            <person name="Fan B."/>
            <person name="Jiang Y."/>
            <person name="Adhikari A."/>
            <person name="Zheng C.-J."/>
            <person name="Schuster L."/>
            <person name="Cowan T.M."/>
            <person name="Smanski M.J."/>
            <person name="Chevrette M.G."/>
            <person name="De Carvalho L.P.S."/>
            <person name="Shen B."/>
        </authorList>
    </citation>
    <scope>NUCLEOTIDE SEQUENCE [LARGE SCALE GENOMIC DNA]</scope>
    <source>
        <strain evidence="1 2">NPDC050403</strain>
    </source>
</reference>
<keyword evidence="2" id="KW-1185">Reference proteome</keyword>
<organism evidence="1 2">
    <name type="scientific">Nocardia aurea</name>
    <dbReference type="NCBI Taxonomy" id="2144174"/>
    <lineage>
        <taxon>Bacteria</taxon>
        <taxon>Bacillati</taxon>
        <taxon>Actinomycetota</taxon>
        <taxon>Actinomycetes</taxon>
        <taxon>Mycobacteriales</taxon>
        <taxon>Nocardiaceae</taxon>
        <taxon>Nocardia</taxon>
    </lineage>
</organism>
<accession>A0ABV3G4X0</accession>
<sequence>MDITPEVSEPHWEGPETALLPGEALLSAIRGHHLGDHRLTELAHELGVMYHRQLTGLDPRCGCRRAELVRAVDMWVGDHLPVPHPSATLHTETFGTVIDRLAHAQVHAYRLLMTVDVSDPRVHAAWCRLAELVDGYTDLVTAIAQRSRRLPALGDGTR</sequence>
<dbReference type="EMBL" id="JBFAKC010000025">
    <property type="protein sequence ID" value="MEV0712722.1"/>
    <property type="molecule type" value="Genomic_DNA"/>
</dbReference>
<protein>
    <submittedName>
        <fullName evidence="1">DUF4254 domain-containing protein</fullName>
    </submittedName>
</protein>
<gene>
    <name evidence="1" type="ORF">AB0I48_34735</name>
</gene>
<evidence type="ECO:0000313" key="1">
    <source>
        <dbReference type="EMBL" id="MEV0712722.1"/>
    </source>
</evidence>
<dbReference type="InterPro" id="IPR025350">
    <property type="entry name" value="DUF4254"/>
</dbReference>
<proteinExistence type="predicted"/>
<dbReference type="RefSeq" id="WP_357789930.1">
    <property type="nucleotide sequence ID" value="NZ_JBFAKC010000025.1"/>
</dbReference>